<name>A0A544QPS0_9EURY</name>
<dbReference type="Pfam" id="PF24350">
    <property type="entry name" value="DUF7510"/>
    <property type="match status" value="1"/>
</dbReference>
<accession>A0A544QPS0</accession>
<dbReference type="OrthoDB" id="336477at2157"/>
<gene>
    <name evidence="2" type="ORF">EWF95_00325</name>
</gene>
<protein>
    <submittedName>
        <fullName evidence="2">Uncharacterized protein</fullName>
    </submittedName>
</protein>
<reference evidence="2 3" key="1">
    <citation type="submission" date="2019-02" db="EMBL/GenBank/DDBJ databases">
        <title>Halonotius sp. a new haloqrchaeon isolated from saline water.</title>
        <authorList>
            <person name="Duran-Viseras A."/>
            <person name="Sanchez-Porro C."/>
            <person name="Ventosa A."/>
        </authorList>
    </citation>
    <scope>NUCLEOTIDE SEQUENCE [LARGE SCALE GENOMIC DNA]</scope>
    <source>
        <strain evidence="2 3">F9-27</strain>
    </source>
</reference>
<sequence length="127" mass="13773">MSEAAAELPTVEYETRIEDGQTIIDVTGESEVAFIVQSAGGERIYFPPEDMDDKPAGDPDSPYQPSDSPYEADSPYQPADADSPYQPSEDDDGTSTRGVTETRTGFKITHPEPATEITVVRRAEAEA</sequence>
<keyword evidence="3" id="KW-1185">Reference proteome</keyword>
<dbReference type="RefSeq" id="WP_142442002.1">
    <property type="nucleotide sequence ID" value="NZ_SESI01000001.1"/>
</dbReference>
<feature type="compositionally biased region" description="Low complexity" evidence="1">
    <location>
        <begin position="58"/>
        <end position="69"/>
    </location>
</feature>
<feature type="region of interest" description="Disordered" evidence="1">
    <location>
        <begin position="43"/>
        <end position="127"/>
    </location>
</feature>
<dbReference type="EMBL" id="SESI01000001">
    <property type="protein sequence ID" value="TQQ81429.1"/>
    <property type="molecule type" value="Genomic_DNA"/>
</dbReference>
<evidence type="ECO:0000313" key="3">
    <source>
        <dbReference type="Proteomes" id="UP000315385"/>
    </source>
</evidence>
<proteinExistence type="predicted"/>
<evidence type="ECO:0000256" key="1">
    <source>
        <dbReference type="SAM" id="MobiDB-lite"/>
    </source>
</evidence>
<evidence type="ECO:0000313" key="2">
    <source>
        <dbReference type="EMBL" id="TQQ81429.1"/>
    </source>
</evidence>
<comment type="caution">
    <text evidence="2">The sequence shown here is derived from an EMBL/GenBank/DDBJ whole genome shotgun (WGS) entry which is preliminary data.</text>
</comment>
<organism evidence="2 3">
    <name type="scientific">Halonotius roseus</name>
    <dbReference type="NCBI Taxonomy" id="2511997"/>
    <lineage>
        <taxon>Archaea</taxon>
        <taxon>Methanobacteriati</taxon>
        <taxon>Methanobacteriota</taxon>
        <taxon>Stenosarchaea group</taxon>
        <taxon>Halobacteria</taxon>
        <taxon>Halobacteriales</taxon>
        <taxon>Haloferacaceae</taxon>
        <taxon>Halonotius</taxon>
    </lineage>
</organism>
<dbReference type="Proteomes" id="UP000315385">
    <property type="component" value="Unassembled WGS sequence"/>
</dbReference>
<dbReference type="AlphaFoldDB" id="A0A544QPS0"/>
<dbReference type="InterPro" id="IPR055932">
    <property type="entry name" value="DUF7510"/>
</dbReference>